<keyword evidence="1" id="KW-0472">Membrane</keyword>
<evidence type="ECO:0000313" key="2">
    <source>
        <dbReference type="EMBL" id="RHF12868.1"/>
    </source>
</evidence>
<organism evidence="2 3">
    <name type="scientific">Bacteroides eggerthii</name>
    <dbReference type="NCBI Taxonomy" id="28111"/>
    <lineage>
        <taxon>Bacteria</taxon>
        <taxon>Pseudomonadati</taxon>
        <taxon>Bacteroidota</taxon>
        <taxon>Bacteroidia</taxon>
        <taxon>Bacteroidales</taxon>
        <taxon>Bacteroidaceae</taxon>
        <taxon>Bacteroides</taxon>
    </lineage>
</organism>
<feature type="transmembrane region" description="Helical" evidence="1">
    <location>
        <begin position="39"/>
        <end position="57"/>
    </location>
</feature>
<name>A0A414MLA1_9BACE</name>
<dbReference type="AlphaFoldDB" id="A0A414MLA1"/>
<comment type="caution">
    <text evidence="2">The sequence shown here is derived from an EMBL/GenBank/DDBJ whole genome shotgun (WGS) entry which is preliminary data.</text>
</comment>
<accession>A0A414MLA1</accession>
<dbReference type="Proteomes" id="UP000283538">
    <property type="component" value="Unassembled WGS sequence"/>
</dbReference>
<protein>
    <submittedName>
        <fullName evidence="2">Uncharacterized protein</fullName>
    </submittedName>
</protein>
<reference evidence="2 3" key="1">
    <citation type="submission" date="2018-08" db="EMBL/GenBank/DDBJ databases">
        <title>A genome reference for cultivated species of the human gut microbiota.</title>
        <authorList>
            <person name="Zou Y."/>
            <person name="Xue W."/>
            <person name="Luo G."/>
        </authorList>
    </citation>
    <scope>NUCLEOTIDE SEQUENCE [LARGE SCALE GENOMIC DNA]</scope>
    <source>
        <strain evidence="2 3">AM26-26AC</strain>
    </source>
</reference>
<evidence type="ECO:0000256" key="1">
    <source>
        <dbReference type="SAM" id="Phobius"/>
    </source>
</evidence>
<sequence>MDVSLVAFSFAFNDFVLRLCFICVSFSLIFILILHFSFVFLLLFSFFICCIIFYIYICRGKLSK</sequence>
<keyword evidence="1" id="KW-1133">Transmembrane helix</keyword>
<dbReference type="EMBL" id="QSLA01000001">
    <property type="protein sequence ID" value="RHF12868.1"/>
    <property type="molecule type" value="Genomic_DNA"/>
</dbReference>
<feature type="transmembrane region" description="Helical" evidence="1">
    <location>
        <begin position="15"/>
        <end position="33"/>
    </location>
</feature>
<proteinExistence type="predicted"/>
<evidence type="ECO:0000313" key="3">
    <source>
        <dbReference type="Proteomes" id="UP000283538"/>
    </source>
</evidence>
<gene>
    <name evidence="2" type="ORF">DW701_01215</name>
</gene>
<keyword evidence="1" id="KW-0812">Transmembrane</keyword>